<dbReference type="EMBL" id="ASRX01000010">
    <property type="protein sequence ID" value="EYF07528.1"/>
    <property type="molecule type" value="Genomic_DNA"/>
</dbReference>
<feature type="compositionally biased region" description="Basic and acidic residues" evidence="1">
    <location>
        <begin position="352"/>
        <end position="376"/>
    </location>
</feature>
<organism evidence="2 3">
    <name type="scientific">Chondromyces apiculatus DSM 436</name>
    <dbReference type="NCBI Taxonomy" id="1192034"/>
    <lineage>
        <taxon>Bacteria</taxon>
        <taxon>Pseudomonadati</taxon>
        <taxon>Myxococcota</taxon>
        <taxon>Polyangia</taxon>
        <taxon>Polyangiales</taxon>
        <taxon>Polyangiaceae</taxon>
        <taxon>Chondromyces</taxon>
    </lineage>
</organism>
<reference evidence="2 3" key="1">
    <citation type="submission" date="2013-05" db="EMBL/GenBank/DDBJ databases">
        <title>Genome assembly of Chondromyces apiculatus DSM 436.</title>
        <authorList>
            <person name="Sharma G."/>
            <person name="Khatri I."/>
            <person name="Kaur C."/>
            <person name="Mayilraj S."/>
            <person name="Subramanian S."/>
        </authorList>
    </citation>
    <scope>NUCLEOTIDE SEQUENCE [LARGE SCALE GENOMIC DNA]</scope>
    <source>
        <strain evidence="2 3">DSM 436</strain>
    </source>
</reference>
<feature type="compositionally biased region" description="Low complexity" evidence="1">
    <location>
        <begin position="335"/>
        <end position="351"/>
    </location>
</feature>
<dbReference type="AlphaFoldDB" id="A0A017TE25"/>
<evidence type="ECO:0000256" key="1">
    <source>
        <dbReference type="SAM" id="MobiDB-lite"/>
    </source>
</evidence>
<comment type="caution">
    <text evidence="2">The sequence shown here is derived from an EMBL/GenBank/DDBJ whole genome shotgun (WGS) entry which is preliminary data.</text>
</comment>
<gene>
    <name evidence="2" type="ORF">CAP_0281</name>
</gene>
<protein>
    <submittedName>
        <fullName evidence="2">Uncharacterized protein</fullName>
    </submittedName>
</protein>
<dbReference type="RefSeq" id="WP_044237878.1">
    <property type="nucleotide sequence ID" value="NZ_ASRX01000010.1"/>
</dbReference>
<sequence length="376" mass="40156">MSTADDAPAPRSVESLFQGASSDPEAALWAHAFGTDLRAAWQDAPRAGWLMWMAAACKVDKRAYMAAGLRCAEEVLKRLAEIPEEVRIAHRVLSAWAGGMVSEVEARKTFAQVNALASGLAGRQGDPPNPERARRRRLSAGVRCVARAVEDGLGEFSAIGAFTWPTAGYLARHAVEDAGVDLAAFDRAGCDAVRSTLAPWEPPPTLPAQQSAPPPPCYVEVTFTDAAAWALLARTWNDVGHRKSRGKLHPEAQFWARLALRPREESLGSLGYQLYQGEYRLEKAVQLSASSGQLRFTPLAFPYGGTGPIRAMAELYGCRVSVVDDGLGPVERVPAQAQAAEGAAESGQAREGGAEKGQAGKEPAEEAQGRAGGRDR</sequence>
<proteinExistence type="predicted"/>
<keyword evidence="3" id="KW-1185">Reference proteome</keyword>
<accession>A0A017TE25</accession>
<dbReference type="OrthoDB" id="6298536at2"/>
<feature type="region of interest" description="Disordered" evidence="1">
    <location>
        <begin position="333"/>
        <end position="376"/>
    </location>
</feature>
<dbReference type="Proteomes" id="UP000019678">
    <property type="component" value="Unassembled WGS sequence"/>
</dbReference>
<evidence type="ECO:0000313" key="2">
    <source>
        <dbReference type="EMBL" id="EYF07528.1"/>
    </source>
</evidence>
<name>A0A017TE25_9BACT</name>
<evidence type="ECO:0000313" key="3">
    <source>
        <dbReference type="Proteomes" id="UP000019678"/>
    </source>
</evidence>